<feature type="domain" description="DUF6533" evidence="2">
    <location>
        <begin position="26"/>
        <end position="68"/>
    </location>
</feature>
<dbReference type="VEuPathDB" id="FungiDB:BD410DRAFT_827228"/>
<evidence type="ECO:0000313" key="3">
    <source>
        <dbReference type="EMBL" id="TDL24209.1"/>
    </source>
</evidence>
<protein>
    <recommendedName>
        <fullName evidence="2">DUF6533 domain-containing protein</fullName>
    </recommendedName>
</protein>
<proteinExistence type="predicted"/>
<keyword evidence="4" id="KW-1185">Reference proteome</keyword>
<dbReference type="EMBL" id="ML170167">
    <property type="protein sequence ID" value="TDL24209.1"/>
    <property type="molecule type" value="Genomic_DNA"/>
</dbReference>
<feature type="transmembrane region" description="Helical" evidence="1">
    <location>
        <begin position="55"/>
        <end position="79"/>
    </location>
</feature>
<feature type="transmembrane region" description="Helical" evidence="1">
    <location>
        <begin position="23"/>
        <end position="43"/>
    </location>
</feature>
<evidence type="ECO:0000259" key="2">
    <source>
        <dbReference type="Pfam" id="PF20151"/>
    </source>
</evidence>
<sequence length="205" mass="22974">MSDQASAAAQLQAYVNFFSRIVFIRYATVLATAIVSYDYLLTLDQEISEFWHRKFTLASLLFYINRYVFGAQMFMQIFFVTYPLNDPIIIISTAGYISVPGDACGHNPSPGFAIVTKTSGFLSMSFDTVTFWLMFYKTIGVTLQMRKLGMTDSLTYWLLRDGLLYYAGRLLLNGVAVTSLMVPTVSPASQMFLPSLTGSLTNIMI</sequence>
<dbReference type="Proteomes" id="UP000294933">
    <property type="component" value="Unassembled WGS sequence"/>
</dbReference>
<keyword evidence="1" id="KW-0472">Membrane</keyword>
<feature type="transmembrane region" description="Helical" evidence="1">
    <location>
        <begin position="121"/>
        <end position="143"/>
    </location>
</feature>
<feature type="transmembrane region" description="Helical" evidence="1">
    <location>
        <begin position="163"/>
        <end position="182"/>
    </location>
</feature>
<keyword evidence="1" id="KW-1133">Transmembrane helix</keyword>
<organism evidence="3 4">
    <name type="scientific">Rickenella mellea</name>
    <dbReference type="NCBI Taxonomy" id="50990"/>
    <lineage>
        <taxon>Eukaryota</taxon>
        <taxon>Fungi</taxon>
        <taxon>Dikarya</taxon>
        <taxon>Basidiomycota</taxon>
        <taxon>Agaricomycotina</taxon>
        <taxon>Agaricomycetes</taxon>
        <taxon>Hymenochaetales</taxon>
        <taxon>Rickenellaceae</taxon>
        <taxon>Rickenella</taxon>
    </lineage>
</organism>
<dbReference type="OrthoDB" id="2745134at2759"/>
<accession>A0A4Y7QBH8</accession>
<dbReference type="Pfam" id="PF20151">
    <property type="entry name" value="DUF6533"/>
    <property type="match status" value="1"/>
</dbReference>
<reference evidence="3 4" key="1">
    <citation type="submission" date="2018-06" db="EMBL/GenBank/DDBJ databases">
        <title>A transcriptomic atlas of mushroom development highlights an independent origin of complex multicellularity.</title>
        <authorList>
            <consortium name="DOE Joint Genome Institute"/>
            <person name="Krizsan K."/>
            <person name="Almasi E."/>
            <person name="Merenyi Z."/>
            <person name="Sahu N."/>
            <person name="Viragh M."/>
            <person name="Koszo T."/>
            <person name="Mondo S."/>
            <person name="Kiss B."/>
            <person name="Balint B."/>
            <person name="Kues U."/>
            <person name="Barry K."/>
            <person name="Hegedus J.C."/>
            <person name="Henrissat B."/>
            <person name="Johnson J."/>
            <person name="Lipzen A."/>
            <person name="Ohm R."/>
            <person name="Nagy I."/>
            <person name="Pangilinan J."/>
            <person name="Yan J."/>
            <person name="Xiong Y."/>
            <person name="Grigoriev I.V."/>
            <person name="Hibbett D.S."/>
            <person name="Nagy L.G."/>
        </authorList>
    </citation>
    <scope>NUCLEOTIDE SEQUENCE [LARGE SCALE GENOMIC DNA]</scope>
    <source>
        <strain evidence="3 4">SZMC22713</strain>
    </source>
</reference>
<evidence type="ECO:0000256" key="1">
    <source>
        <dbReference type="SAM" id="Phobius"/>
    </source>
</evidence>
<name>A0A4Y7QBH8_9AGAM</name>
<evidence type="ECO:0000313" key="4">
    <source>
        <dbReference type="Proteomes" id="UP000294933"/>
    </source>
</evidence>
<dbReference type="InterPro" id="IPR045340">
    <property type="entry name" value="DUF6533"/>
</dbReference>
<keyword evidence="1" id="KW-0812">Transmembrane</keyword>
<gene>
    <name evidence="3" type="ORF">BD410DRAFT_827228</name>
</gene>
<dbReference type="AlphaFoldDB" id="A0A4Y7QBH8"/>